<feature type="transmembrane region" description="Helical" evidence="2">
    <location>
        <begin position="53"/>
        <end position="76"/>
    </location>
</feature>
<feature type="compositionally biased region" description="Basic and acidic residues" evidence="1">
    <location>
        <begin position="263"/>
        <end position="277"/>
    </location>
</feature>
<keyword evidence="2" id="KW-0812">Transmembrane</keyword>
<evidence type="ECO:0000256" key="2">
    <source>
        <dbReference type="SAM" id="Phobius"/>
    </source>
</evidence>
<keyword evidence="4" id="KW-1185">Reference proteome</keyword>
<sequence>MTTSYPDPHSDAWQPGETEPGAEYRRDPHPQQKTAEEDLNLPEFLAHPTKVDIFLLIMLFAMAVWGIALIPFRAWLLTEPVAYTLLVGGYTSSVIGGAHASVGEGPWWMYWLFTLLGALKFVPFYYWMGKRWGMDFIDMSVKYTPWLKKMAHRAMTSTKAKGITGALVPLCYTPGPVPSNIINALLGLLRVSAGLMIVLNAVSVLAINGLFIWLGYTFGDQVLAVVEVVNRYLLWITLALIVVAIFQARRTMKRNAALNADTNQDKPGKADAQDRNV</sequence>
<evidence type="ECO:0000313" key="4">
    <source>
        <dbReference type="Proteomes" id="UP001224674"/>
    </source>
</evidence>
<feature type="transmembrane region" description="Helical" evidence="2">
    <location>
        <begin position="108"/>
        <end position="127"/>
    </location>
</feature>
<evidence type="ECO:0000313" key="3">
    <source>
        <dbReference type="EMBL" id="WGH92804.1"/>
    </source>
</evidence>
<keyword evidence="2" id="KW-1133">Transmembrane helix</keyword>
<feature type="region of interest" description="Disordered" evidence="1">
    <location>
        <begin position="258"/>
        <end position="277"/>
    </location>
</feature>
<dbReference type="RefSeq" id="WP_279674727.1">
    <property type="nucleotide sequence ID" value="NZ_CP122566.1"/>
</dbReference>
<evidence type="ECO:0000256" key="1">
    <source>
        <dbReference type="SAM" id="MobiDB-lite"/>
    </source>
</evidence>
<feature type="transmembrane region" description="Helical" evidence="2">
    <location>
        <begin position="193"/>
        <end position="216"/>
    </location>
</feature>
<reference evidence="3 4" key="1">
    <citation type="submission" date="2023-03" db="EMBL/GenBank/DDBJ databases">
        <title>Complete genome sequences of several Auritidibacter ignavus strains isolated from ear infections.</title>
        <authorList>
            <person name="Baehr T."/>
            <person name="Baumhoegger A.M."/>
        </authorList>
    </citation>
    <scope>NUCLEOTIDE SEQUENCE [LARGE SCALE GENOMIC DNA]</scope>
    <source>
        <strain evidence="3 4">BABAE-6</strain>
    </source>
</reference>
<dbReference type="AlphaFoldDB" id="A0AAJ6DBU7"/>
<organism evidence="3 4">
    <name type="scientific">Auritidibacter ignavus</name>
    <dbReference type="NCBI Taxonomy" id="678932"/>
    <lineage>
        <taxon>Bacteria</taxon>
        <taxon>Bacillati</taxon>
        <taxon>Actinomycetota</taxon>
        <taxon>Actinomycetes</taxon>
        <taxon>Micrococcales</taxon>
        <taxon>Micrococcaceae</taxon>
        <taxon>Auritidibacter</taxon>
    </lineage>
</organism>
<dbReference type="Proteomes" id="UP001224674">
    <property type="component" value="Chromosome"/>
</dbReference>
<dbReference type="EMBL" id="CP122566">
    <property type="protein sequence ID" value="WGH92804.1"/>
    <property type="molecule type" value="Genomic_DNA"/>
</dbReference>
<feature type="transmembrane region" description="Helical" evidence="2">
    <location>
        <begin position="83"/>
        <end position="102"/>
    </location>
</feature>
<feature type="compositionally biased region" description="Basic and acidic residues" evidence="1">
    <location>
        <begin position="22"/>
        <end position="33"/>
    </location>
</feature>
<evidence type="ECO:0008006" key="5">
    <source>
        <dbReference type="Google" id="ProtNLM"/>
    </source>
</evidence>
<gene>
    <name evidence="3" type="ORF">QDX21_10960</name>
</gene>
<protein>
    <recommendedName>
        <fullName evidence="5">DedA family protein</fullName>
    </recommendedName>
</protein>
<feature type="transmembrane region" description="Helical" evidence="2">
    <location>
        <begin position="228"/>
        <end position="246"/>
    </location>
</feature>
<feature type="region of interest" description="Disordered" evidence="1">
    <location>
        <begin position="1"/>
        <end position="33"/>
    </location>
</feature>
<name>A0AAJ6DBU7_9MICC</name>
<proteinExistence type="predicted"/>
<keyword evidence="2" id="KW-0472">Membrane</keyword>
<accession>A0AAJ6DBU7</accession>